<sequence length="71" mass="7976">MDWRSVYGDFSDLPKPEQLRLFQAIQETLFPEPKEDIANMVGDIQEVRFSGGLACVHCGSIAIKHVIRNAS</sequence>
<evidence type="ECO:0000313" key="2">
    <source>
        <dbReference type="Proteomes" id="UP000515679"/>
    </source>
</evidence>
<dbReference type="Proteomes" id="UP000515679">
    <property type="component" value="Chromosome"/>
</dbReference>
<dbReference type="AlphaFoldDB" id="A0A7G5C489"/>
<keyword evidence="2" id="KW-1185">Reference proteome</keyword>
<gene>
    <name evidence="1" type="ORF">FPL14_24745</name>
</gene>
<evidence type="ECO:0000313" key="1">
    <source>
        <dbReference type="EMBL" id="QMV44023.1"/>
    </source>
</evidence>
<name>A0A7G5C489_9BACL</name>
<dbReference type="KEGG" id="cchl:FPL14_24745"/>
<accession>A0A7G5C489</accession>
<dbReference type="EMBL" id="CP041969">
    <property type="protein sequence ID" value="QMV44023.1"/>
    <property type="molecule type" value="Genomic_DNA"/>
</dbReference>
<protein>
    <submittedName>
        <fullName evidence="1">Uncharacterized protein</fullName>
    </submittedName>
</protein>
<reference evidence="1 2" key="1">
    <citation type="submission" date="2019-07" db="EMBL/GenBank/DDBJ databases">
        <authorList>
            <person name="Kim J.K."/>
            <person name="Cheong H.-M."/>
            <person name="Choi Y."/>
            <person name="Hwang K.J."/>
            <person name="Lee S."/>
            <person name="Choi C."/>
        </authorList>
    </citation>
    <scope>NUCLEOTIDE SEQUENCE [LARGE SCALE GENOMIC DNA]</scope>
    <source>
        <strain evidence="1 2">KS 22</strain>
    </source>
</reference>
<proteinExistence type="predicted"/>
<organism evidence="1 2">
    <name type="scientific">Cohnella cholangitidis</name>
    <dbReference type="NCBI Taxonomy" id="2598458"/>
    <lineage>
        <taxon>Bacteria</taxon>
        <taxon>Bacillati</taxon>
        <taxon>Bacillota</taxon>
        <taxon>Bacilli</taxon>
        <taxon>Bacillales</taxon>
        <taxon>Paenibacillaceae</taxon>
        <taxon>Cohnella</taxon>
    </lineage>
</organism>